<dbReference type="InterPro" id="IPR011051">
    <property type="entry name" value="RmlC_Cupin_sf"/>
</dbReference>
<dbReference type="Proteomes" id="UP000815677">
    <property type="component" value="Unassembled WGS sequence"/>
</dbReference>
<sequence>MRQPTRRIVTGHDLDGRANIQHDTELQFQDIPGMAGAFAAPLWVSNGLPTTDNNIDEDGALRPVDGIVHQGGTNFRATDLGPGKMTPMHRTNSLDYNILLEGELELIMEDGSRTHLKAPGDSVVMRGGMHAWRNPSDSAWTRWTTVVIPAEPVMVAGQVLAAETKD</sequence>
<feature type="domain" description="Cupin type-2" evidence="1">
    <location>
        <begin position="80"/>
        <end position="145"/>
    </location>
</feature>
<dbReference type="PANTHER" id="PTHR36156">
    <property type="entry name" value="SLR2101 PROTEIN"/>
    <property type="match status" value="1"/>
</dbReference>
<keyword evidence="3" id="KW-1185">Reference proteome</keyword>
<accession>A0ABQ0L159</accession>
<dbReference type="CDD" id="cd02231">
    <property type="entry name" value="cupin_BLL6423-like"/>
    <property type="match status" value="1"/>
</dbReference>
<organism evidence="2 3">
    <name type="scientific">Mycena chlorophos</name>
    <name type="common">Agaric fungus</name>
    <name type="synonym">Agaricus chlorophos</name>
    <dbReference type="NCBI Taxonomy" id="658473"/>
    <lineage>
        <taxon>Eukaryota</taxon>
        <taxon>Fungi</taxon>
        <taxon>Dikarya</taxon>
        <taxon>Basidiomycota</taxon>
        <taxon>Agaricomycotina</taxon>
        <taxon>Agaricomycetes</taxon>
        <taxon>Agaricomycetidae</taxon>
        <taxon>Agaricales</taxon>
        <taxon>Marasmiineae</taxon>
        <taxon>Mycenaceae</taxon>
        <taxon>Mycena</taxon>
    </lineage>
</organism>
<evidence type="ECO:0000259" key="1">
    <source>
        <dbReference type="Pfam" id="PF07883"/>
    </source>
</evidence>
<gene>
    <name evidence="2" type="ORF">MCHLO_01795</name>
</gene>
<dbReference type="SUPFAM" id="SSF51182">
    <property type="entry name" value="RmlC-like cupins"/>
    <property type="match status" value="1"/>
</dbReference>
<name>A0ABQ0L159_MYCCL</name>
<evidence type="ECO:0000313" key="3">
    <source>
        <dbReference type="Proteomes" id="UP000815677"/>
    </source>
</evidence>
<protein>
    <recommendedName>
        <fullName evidence="1">Cupin type-2 domain-containing protein</fullName>
    </recommendedName>
</protein>
<dbReference type="EMBL" id="DF839580">
    <property type="protein sequence ID" value="GAT44154.1"/>
    <property type="molecule type" value="Genomic_DNA"/>
</dbReference>
<evidence type="ECO:0000313" key="2">
    <source>
        <dbReference type="EMBL" id="GAT44154.1"/>
    </source>
</evidence>
<dbReference type="InterPro" id="IPR047142">
    <property type="entry name" value="OryJ/VirC-like"/>
</dbReference>
<dbReference type="PANTHER" id="PTHR36156:SF2">
    <property type="entry name" value="CUPIN TYPE-2 DOMAIN-CONTAINING PROTEIN"/>
    <property type="match status" value="1"/>
</dbReference>
<dbReference type="InterPro" id="IPR013096">
    <property type="entry name" value="Cupin_2"/>
</dbReference>
<dbReference type="Pfam" id="PF07883">
    <property type="entry name" value="Cupin_2"/>
    <property type="match status" value="1"/>
</dbReference>
<proteinExistence type="predicted"/>
<dbReference type="Gene3D" id="2.60.120.10">
    <property type="entry name" value="Jelly Rolls"/>
    <property type="match status" value="1"/>
</dbReference>
<dbReference type="InterPro" id="IPR014710">
    <property type="entry name" value="RmlC-like_jellyroll"/>
</dbReference>
<reference evidence="2" key="1">
    <citation type="submission" date="2014-09" db="EMBL/GenBank/DDBJ databases">
        <title>Genome sequence of the luminous mushroom Mycena chlorophos for searching fungal bioluminescence genes.</title>
        <authorList>
            <person name="Tanaka Y."/>
            <person name="Kasuga D."/>
            <person name="Oba Y."/>
            <person name="Hase S."/>
            <person name="Sato K."/>
            <person name="Oba Y."/>
            <person name="Sakakibara Y."/>
        </authorList>
    </citation>
    <scope>NUCLEOTIDE SEQUENCE</scope>
</reference>